<accession>G0NJR9</accession>
<dbReference type="AlphaFoldDB" id="G0NJR9"/>
<gene>
    <name evidence="3" type="ORF">CAEBREN_04888</name>
</gene>
<name>G0NJR9_CAEBE</name>
<evidence type="ECO:0000313" key="3">
    <source>
        <dbReference type="EMBL" id="EGT32659.1"/>
    </source>
</evidence>
<feature type="region of interest" description="Disordered" evidence="2">
    <location>
        <begin position="284"/>
        <end position="363"/>
    </location>
</feature>
<dbReference type="OrthoDB" id="5877678at2759"/>
<proteinExistence type="predicted"/>
<dbReference type="Proteomes" id="UP000008068">
    <property type="component" value="Unassembled WGS sequence"/>
</dbReference>
<feature type="compositionally biased region" description="Polar residues" evidence="2">
    <location>
        <begin position="318"/>
        <end position="346"/>
    </location>
</feature>
<dbReference type="InParanoid" id="G0NJR9"/>
<protein>
    <submittedName>
        <fullName evidence="3">Uncharacterized protein</fullName>
    </submittedName>
</protein>
<keyword evidence="1" id="KW-0175">Coiled coil</keyword>
<organism evidence="4">
    <name type="scientific">Caenorhabditis brenneri</name>
    <name type="common">Nematode worm</name>
    <dbReference type="NCBI Taxonomy" id="135651"/>
    <lineage>
        <taxon>Eukaryota</taxon>
        <taxon>Metazoa</taxon>
        <taxon>Ecdysozoa</taxon>
        <taxon>Nematoda</taxon>
        <taxon>Chromadorea</taxon>
        <taxon>Rhabditida</taxon>
        <taxon>Rhabditina</taxon>
        <taxon>Rhabditomorpha</taxon>
        <taxon>Rhabditoidea</taxon>
        <taxon>Rhabditidae</taxon>
        <taxon>Peloderinae</taxon>
        <taxon>Caenorhabditis</taxon>
    </lineage>
</organism>
<evidence type="ECO:0000313" key="4">
    <source>
        <dbReference type="Proteomes" id="UP000008068"/>
    </source>
</evidence>
<reference evidence="4" key="1">
    <citation type="submission" date="2011-07" db="EMBL/GenBank/DDBJ databases">
        <authorList>
            <consortium name="Caenorhabditis brenneri Sequencing and Analysis Consortium"/>
            <person name="Wilson R.K."/>
        </authorList>
    </citation>
    <scope>NUCLEOTIDE SEQUENCE [LARGE SCALE GENOMIC DNA]</scope>
    <source>
        <strain evidence="4">PB2801</strain>
    </source>
</reference>
<evidence type="ECO:0000256" key="2">
    <source>
        <dbReference type="SAM" id="MobiDB-lite"/>
    </source>
</evidence>
<dbReference type="eggNOG" id="ENOG502TI8P">
    <property type="taxonomic scope" value="Eukaryota"/>
</dbReference>
<feature type="coiled-coil region" evidence="1">
    <location>
        <begin position="234"/>
        <end position="261"/>
    </location>
</feature>
<dbReference type="EMBL" id="GL379896">
    <property type="protein sequence ID" value="EGT32659.1"/>
    <property type="molecule type" value="Genomic_DNA"/>
</dbReference>
<evidence type="ECO:0000256" key="1">
    <source>
        <dbReference type="SAM" id="Coils"/>
    </source>
</evidence>
<sequence>MGSKTLSEDVYEWPDESFFKKIHTMEPSEFWLHVFGRSGPSKEDEDAFYKRTIEEIKLVGKCIASEGKGFVTKSMSVHISDFISSLTRGLCMFEERYFPIEWRLQGECCEQKKFRKSHPEGKHTMKISTRLFQVSIVCRTTETSLVAKYIPRKLEEDSNTSVFHNVHRFYRLFLESAVDCLCGYKIIWKILEESVESEIEWFKNKYPTKNIDFIGLQQGNEMDIHDGKTAKRHMKRSIEQAARTTQKLQKMKQRIKVEKSNFTCRIIKTEVDDDTNFPSVNMIESQLKSPSPTLRAEELRDSTHSDSIESGVTEDQLKSTNIMLSTDGYSDFPSSSNAHKLNSPSSAEEGKEHVSYPNSTMNPLTVTIPKTSSIIYPENRRKKVEESDICLAPISSDSARSSCSTSTDPCLVTVYEESAKISPVDELILMSTRHEELVDESTISSGDELEGLCEHNNLNEKQNAADNVCCSSEISLAPPNVSMPIGLQTPSVGETQRNFDDNVSSRYNNSDLKLFSFKVNSKKVGQSASVFADAFQDDSDENDGEY</sequence>
<dbReference type="HOGENOM" id="CLU_498972_0_0_1"/>
<keyword evidence="4" id="KW-1185">Reference proteome</keyword>
<feature type="compositionally biased region" description="Basic and acidic residues" evidence="2">
    <location>
        <begin position="295"/>
        <end position="307"/>
    </location>
</feature>